<proteinExistence type="predicted"/>
<dbReference type="Proteomes" id="UP000184085">
    <property type="component" value="Unassembled WGS sequence"/>
</dbReference>
<dbReference type="AlphaFoldDB" id="A0A1M4N115"/>
<protein>
    <recommendedName>
        <fullName evidence="4">DUF2484 family protein</fullName>
    </recommendedName>
</protein>
<feature type="transmembrane region" description="Helical" evidence="1">
    <location>
        <begin position="56"/>
        <end position="76"/>
    </location>
</feature>
<gene>
    <name evidence="2" type="ORF">KARMA_2785</name>
</gene>
<reference evidence="3" key="1">
    <citation type="submission" date="2016-09" db="EMBL/GenBank/DDBJ databases">
        <authorList>
            <person name="Wibberg D."/>
        </authorList>
    </citation>
    <scope>NUCLEOTIDE SEQUENCE [LARGE SCALE GENOMIC DNA]</scope>
</reference>
<keyword evidence="1" id="KW-0472">Membrane</keyword>
<organism evidence="2 3">
    <name type="scientific">Donghicola eburneus</name>
    <dbReference type="NCBI Taxonomy" id="393278"/>
    <lineage>
        <taxon>Bacteria</taxon>
        <taxon>Pseudomonadati</taxon>
        <taxon>Pseudomonadota</taxon>
        <taxon>Alphaproteobacteria</taxon>
        <taxon>Rhodobacterales</taxon>
        <taxon>Roseobacteraceae</taxon>
        <taxon>Donghicola</taxon>
    </lineage>
</organism>
<keyword evidence="3" id="KW-1185">Reference proteome</keyword>
<feature type="transmembrane region" description="Helical" evidence="1">
    <location>
        <begin position="6"/>
        <end position="25"/>
    </location>
</feature>
<sequence>MTAADLGMGAACVWVLSAALMTMLFKGQKLWLCAYGLIATGIPMLVALFFTNGPWIALAFLAAGLSILRWPVIYLWRWLTGKRRTPDADA</sequence>
<keyword evidence="1" id="KW-0812">Transmembrane</keyword>
<dbReference type="InterPro" id="IPR018919">
    <property type="entry name" value="DUF2484"/>
</dbReference>
<evidence type="ECO:0000313" key="2">
    <source>
        <dbReference type="EMBL" id="SCM68562.1"/>
    </source>
</evidence>
<evidence type="ECO:0000256" key="1">
    <source>
        <dbReference type="SAM" id="Phobius"/>
    </source>
</evidence>
<dbReference type="RefSeq" id="WP_072707187.1">
    <property type="nucleotide sequence ID" value="NZ_FMJB01000055.1"/>
</dbReference>
<accession>A0A1M4N115</accession>
<evidence type="ECO:0008006" key="4">
    <source>
        <dbReference type="Google" id="ProtNLM"/>
    </source>
</evidence>
<evidence type="ECO:0000313" key="3">
    <source>
        <dbReference type="Proteomes" id="UP000184085"/>
    </source>
</evidence>
<dbReference type="Pfam" id="PF10658">
    <property type="entry name" value="DUF2484"/>
    <property type="match status" value="1"/>
</dbReference>
<name>A0A1M4N115_9RHOB</name>
<keyword evidence="1" id="KW-1133">Transmembrane helix</keyword>
<feature type="transmembrane region" description="Helical" evidence="1">
    <location>
        <begin position="32"/>
        <end position="50"/>
    </location>
</feature>
<dbReference type="EMBL" id="FMJB01000055">
    <property type="protein sequence ID" value="SCM68562.1"/>
    <property type="molecule type" value="Genomic_DNA"/>
</dbReference>